<evidence type="ECO:0000313" key="10">
    <source>
        <dbReference type="Proteomes" id="UP000298138"/>
    </source>
</evidence>
<proteinExistence type="inferred from homology"/>
<dbReference type="Proteomes" id="UP000298138">
    <property type="component" value="Unassembled WGS sequence"/>
</dbReference>
<dbReference type="SUPFAM" id="SSF111126">
    <property type="entry name" value="Ligand-binding domain in the NO signalling and Golgi transport"/>
    <property type="match status" value="1"/>
</dbReference>
<dbReference type="FunCoup" id="A0A4S2N7V1">
    <property type="interactions" value="367"/>
</dbReference>
<keyword evidence="5 7" id="KW-0931">ER-Golgi transport</keyword>
<dbReference type="CDD" id="cd14943">
    <property type="entry name" value="TRAPPC5_Trs31"/>
    <property type="match status" value="1"/>
</dbReference>
<evidence type="ECO:0000256" key="3">
    <source>
        <dbReference type="ARBA" id="ARBA00022448"/>
    </source>
</evidence>
<dbReference type="EMBL" id="ML220112">
    <property type="protein sequence ID" value="TGZ85438.1"/>
    <property type="molecule type" value="Genomic_DNA"/>
</dbReference>
<evidence type="ECO:0000313" key="9">
    <source>
        <dbReference type="EMBL" id="TGZ85438.1"/>
    </source>
</evidence>
<gene>
    <name evidence="9" type="ORF">EX30DRAFT_337798</name>
</gene>
<dbReference type="InterPro" id="IPR007194">
    <property type="entry name" value="TRAPP_component"/>
</dbReference>
<comment type="subcellular location">
    <subcellularLocation>
        <location evidence="1">Endoplasmic reticulum</location>
    </subcellularLocation>
    <subcellularLocation>
        <location evidence="7">Golgi apparatus</location>
        <location evidence="7">cis-Golgi network</location>
    </subcellularLocation>
</comment>
<protein>
    <recommendedName>
        <fullName evidence="7">Trafficking protein particle complex subunit</fullName>
    </recommendedName>
</protein>
<dbReference type="GO" id="GO:1990072">
    <property type="term" value="C:TRAPPIII protein complex"/>
    <property type="evidence" value="ECO:0007669"/>
    <property type="project" value="TreeGrafter"/>
</dbReference>
<dbReference type="FunFam" id="3.30.1380.20:FF:000002">
    <property type="entry name" value="Trafficking protein particle complex subunit"/>
    <property type="match status" value="1"/>
</dbReference>
<evidence type="ECO:0000256" key="1">
    <source>
        <dbReference type="ARBA" id="ARBA00004240"/>
    </source>
</evidence>
<keyword evidence="10" id="KW-1185">Reference proteome</keyword>
<sequence length="239" mass="26653">MSLQPPTSPFVPFSPNPALQPGTPSSTTPLSIAQKPPPVSSASLRYASTRRSIYDRNLNRTQRAELSKASFAFLFGEMIQYAQKRVSGIQDLEKKLNIQGYSIGQRLLELLLFREGRSAKRETRILGILQFIAQTVYRHLFNKPADGLERSHDKDDEYMLIDHEPVVNTYISVPKEISLLNCAAFVAGIIEAVLDGSLFPARVTAHSTPTDQYPGRTVYLIKFEESVLEREAMLAGGKP</sequence>
<name>A0A4S2N7V1_9PEZI</name>
<comment type="function">
    <text evidence="7">Plays a key role in the late stages of endoplasmic reticulum to Golgi traffic.</text>
</comment>
<keyword evidence="3 7" id="KW-0813">Transport</keyword>
<feature type="compositionally biased region" description="Pro residues" evidence="8">
    <location>
        <begin position="1"/>
        <end position="15"/>
    </location>
</feature>
<dbReference type="PIRSF" id="PIRSF017479">
    <property type="entry name" value="TRAPP_I_complex_Trs31"/>
    <property type="match status" value="1"/>
</dbReference>
<evidence type="ECO:0000256" key="4">
    <source>
        <dbReference type="ARBA" id="ARBA00022824"/>
    </source>
</evidence>
<comment type="similarity">
    <text evidence="2 7">Belongs to the TRAPP small subunits family. BET3 subfamily.</text>
</comment>
<evidence type="ECO:0000256" key="7">
    <source>
        <dbReference type="PIRNR" id="PIRNR017479"/>
    </source>
</evidence>
<reference evidence="9 10" key="1">
    <citation type="submission" date="2019-04" db="EMBL/GenBank/DDBJ databases">
        <title>Comparative genomics and transcriptomics to analyze fruiting body development in filamentous ascomycetes.</title>
        <authorList>
            <consortium name="DOE Joint Genome Institute"/>
            <person name="Lutkenhaus R."/>
            <person name="Traeger S."/>
            <person name="Breuer J."/>
            <person name="Kuo A."/>
            <person name="Lipzen A."/>
            <person name="Pangilinan J."/>
            <person name="Dilworth D."/>
            <person name="Sandor L."/>
            <person name="Poggeler S."/>
            <person name="Barry K."/>
            <person name="Grigoriev I.V."/>
            <person name="Nowrousian M."/>
        </authorList>
    </citation>
    <scope>NUCLEOTIDE SEQUENCE [LARGE SCALE GENOMIC DNA]</scope>
    <source>
        <strain evidence="9 10">CBS 389.68</strain>
    </source>
</reference>
<dbReference type="GO" id="GO:0005783">
    <property type="term" value="C:endoplasmic reticulum"/>
    <property type="evidence" value="ECO:0007669"/>
    <property type="project" value="UniProtKB-SubCell"/>
</dbReference>
<feature type="compositionally biased region" description="Polar residues" evidence="8">
    <location>
        <begin position="22"/>
        <end position="31"/>
    </location>
</feature>
<dbReference type="Gene3D" id="3.30.1380.20">
    <property type="entry name" value="Trafficking protein particle complex subunit 3"/>
    <property type="match status" value="1"/>
</dbReference>
<dbReference type="GO" id="GO:0006888">
    <property type="term" value="P:endoplasmic reticulum to Golgi vesicle-mediated transport"/>
    <property type="evidence" value="ECO:0007669"/>
    <property type="project" value="TreeGrafter"/>
</dbReference>
<dbReference type="InterPro" id="IPR024096">
    <property type="entry name" value="NO_sig/Golgi_transp_ligand-bd"/>
</dbReference>
<dbReference type="PANTHER" id="PTHR20902">
    <property type="entry name" value="41-2 PROTEIN ANTIGEN-RELATED"/>
    <property type="match status" value="1"/>
</dbReference>
<keyword evidence="4 7" id="KW-0256">Endoplasmic reticulum</keyword>
<comment type="subunit">
    <text evidence="7">Part of the multisubunit TRAPP (transport protein particle) complex.</text>
</comment>
<dbReference type="OrthoDB" id="10254842at2759"/>
<dbReference type="InParanoid" id="A0A4S2N7V1"/>
<organism evidence="9 10">
    <name type="scientific">Ascodesmis nigricans</name>
    <dbReference type="NCBI Taxonomy" id="341454"/>
    <lineage>
        <taxon>Eukaryota</taxon>
        <taxon>Fungi</taxon>
        <taxon>Dikarya</taxon>
        <taxon>Ascomycota</taxon>
        <taxon>Pezizomycotina</taxon>
        <taxon>Pezizomycetes</taxon>
        <taxon>Pezizales</taxon>
        <taxon>Ascodesmidaceae</taxon>
        <taxon>Ascodesmis</taxon>
    </lineage>
</organism>
<dbReference type="STRING" id="341454.A0A4S2N7V1"/>
<accession>A0A4S2N7V1</accession>
<evidence type="ECO:0000256" key="2">
    <source>
        <dbReference type="ARBA" id="ARBA00006218"/>
    </source>
</evidence>
<evidence type="ECO:0000256" key="5">
    <source>
        <dbReference type="ARBA" id="ARBA00022892"/>
    </source>
</evidence>
<feature type="region of interest" description="Disordered" evidence="8">
    <location>
        <begin position="1"/>
        <end position="41"/>
    </location>
</feature>
<dbReference type="GO" id="GO:1990070">
    <property type="term" value="C:TRAPPI protein complex"/>
    <property type="evidence" value="ECO:0007669"/>
    <property type="project" value="TreeGrafter"/>
</dbReference>
<keyword evidence="6 7" id="KW-0333">Golgi apparatus</keyword>
<evidence type="ECO:0000256" key="8">
    <source>
        <dbReference type="SAM" id="MobiDB-lite"/>
    </source>
</evidence>
<evidence type="ECO:0000256" key="6">
    <source>
        <dbReference type="ARBA" id="ARBA00023034"/>
    </source>
</evidence>
<dbReference type="GO" id="GO:1990071">
    <property type="term" value="C:TRAPPII protein complex"/>
    <property type="evidence" value="ECO:0007669"/>
    <property type="project" value="TreeGrafter"/>
</dbReference>
<dbReference type="Pfam" id="PF04051">
    <property type="entry name" value="TRAPP"/>
    <property type="match status" value="1"/>
</dbReference>
<dbReference type="InterPro" id="IPR016696">
    <property type="entry name" value="TRAPP-I_su5"/>
</dbReference>
<dbReference type="AlphaFoldDB" id="A0A4S2N7V1"/>
<dbReference type="PANTHER" id="PTHR20902:SF0">
    <property type="entry name" value="TRAFFICKING PROTEIN PARTICLE COMPLEX SUBUNIT 5"/>
    <property type="match status" value="1"/>
</dbReference>